<proteinExistence type="predicted"/>
<evidence type="ECO:0000313" key="1">
    <source>
        <dbReference type="EMBL" id="PQJ97388.1"/>
    </source>
</evidence>
<dbReference type="OrthoDB" id="5772762at2"/>
<organism evidence="1 2">
    <name type="scientific">Chromatium okenii</name>
    <dbReference type="NCBI Taxonomy" id="61644"/>
    <lineage>
        <taxon>Bacteria</taxon>
        <taxon>Pseudomonadati</taxon>
        <taxon>Pseudomonadota</taxon>
        <taxon>Gammaproteobacteria</taxon>
        <taxon>Chromatiales</taxon>
        <taxon>Chromatiaceae</taxon>
        <taxon>Chromatium</taxon>
    </lineage>
</organism>
<sequence length="75" mass="8990">MADPKTPVAEIDDRQRQRLRLARLETDMAYFQARLELIGDSHSSYRVTQRKVFHLLNKSVVYKIQKIKQRYAELR</sequence>
<name>A0A2S7XV90_9GAMM</name>
<dbReference type="EMBL" id="PPGH01000013">
    <property type="protein sequence ID" value="PQJ97388.1"/>
    <property type="molecule type" value="Genomic_DNA"/>
</dbReference>
<dbReference type="RefSeq" id="WP_105072646.1">
    <property type="nucleotide sequence ID" value="NZ_PPGH01000013.1"/>
</dbReference>
<keyword evidence="2" id="KW-1185">Reference proteome</keyword>
<evidence type="ECO:0000313" key="2">
    <source>
        <dbReference type="Proteomes" id="UP000239936"/>
    </source>
</evidence>
<reference evidence="1 2" key="1">
    <citation type="submission" date="2018-01" db="EMBL/GenBank/DDBJ databases">
        <title>The complete genome sequence of Chromatium okenii LaCa, a purple sulfur bacterium with a turbulent life.</title>
        <authorList>
            <person name="Luedin S.M."/>
            <person name="Liechti N."/>
            <person name="Storelli N."/>
            <person name="Danza F."/>
            <person name="Wittwer M."/>
            <person name="Pothier J.F."/>
            <person name="Tonolla M.A."/>
        </authorList>
    </citation>
    <scope>NUCLEOTIDE SEQUENCE [LARGE SCALE GENOMIC DNA]</scope>
    <source>
        <strain evidence="1 2">LaCa</strain>
    </source>
</reference>
<dbReference type="Proteomes" id="UP000239936">
    <property type="component" value="Unassembled WGS sequence"/>
</dbReference>
<gene>
    <name evidence="1" type="ORF">CXB77_02370</name>
</gene>
<accession>A0A2S7XV90</accession>
<protein>
    <submittedName>
        <fullName evidence="1">Uncharacterized protein</fullName>
    </submittedName>
</protein>
<dbReference type="AlphaFoldDB" id="A0A2S7XV90"/>
<comment type="caution">
    <text evidence="1">The sequence shown here is derived from an EMBL/GenBank/DDBJ whole genome shotgun (WGS) entry which is preliminary data.</text>
</comment>